<dbReference type="InterPro" id="IPR017972">
    <property type="entry name" value="Cyt_P450_CS"/>
</dbReference>
<keyword evidence="3 4" id="KW-0349">Heme</keyword>
<dbReference type="PANTHER" id="PTHR24305:SF166">
    <property type="entry name" value="CYTOCHROME P450 12A4, MITOCHONDRIAL-RELATED"/>
    <property type="match status" value="1"/>
</dbReference>
<name>A0A2T0LL85_9PSEU</name>
<dbReference type="InterPro" id="IPR001128">
    <property type="entry name" value="Cyt_P450"/>
</dbReference>
<dbReference type="RefSeq" id="WP_106182327.1">
    <property type="nucleotide sequence ID" value="NZ_PVNH01000014.1"/>
</dbReference>
<keyword evidence="4" id="KW-0503">Monooxygenase</keyword>
<dbReference type="GO" id="GO:0005506">
    <property type="term" value="F:iron ion binding"/>
    <property type="evidence" value="ECO:0007669"/>
    <property type="project" value="InterPro"/>
</dbReference>
<dbReference type="GO" id="GO:0004497">
    <property type="term" value="F:monooxygenase activity"/>
    <property type="evidence" value="ECO:0007669"/>
    <property type="project" value="UniProtKB-KW"/>
</dbReference>
<dbReference type="PRINTS" id="PR00463">
    <property type="entry name" value="EP450I"/>
</dbReference>
<comment type="caution">
    <text evidence="5">The sequence shown here is derived from an EMBL/GenBank/DDBJ whole genome shotgun (WGS) entry which is preliminary data.</text>
</comment>
<sequence>MNTTELRHALRTLPFLDACARAPGEYVELSGPPSPKLLVWQPDAVDWIFRSDQALGHPGSRSLIPLLGRSSLLWGDGERHAAYRRVLGPPLRGRKLSRYHDVIASTVHDAIDALRPGTVLPLSAWTRGVALRIIGRIILGPGENGAHTVDAVLARFAAWIERALGSRSRTLAYRFLRGRLPPSGPELDRLFTTTARAAARAHPHTLAGLLLDDAGPLAGMRDAELRDQVASLLFAGHETTASATAWAVYWLDREPAVRHDVLAELAATSDDGADSTRVPLLHAVLQESLRITPPVPAAGNRVLREDTELLGRTLPAGTTLAPSIYLAHRRPERFPSPARFDPGRFLGGRVEARHYFPFGGGDRHCLGSQLSQLEARMIVAALLRRRTLRCADPGAGVPQLRGHAMAPASRLRMVVTACHD</sequence>
<dbReference type="PROSITE" id="PS00086">
    <property type="entry name" value="CYTOCHROME_P450"/>
    <property type="match status" value="1"/>
</dbReference>
<evidence type="ECO:0000313" key="6">
    <source>
        <dbReference type="Proteomes" id="UP000238362"/>
    </source>
</evidence>
<dbReference type="Proteomes" id="UP000238362">
    <property type="component" value="Unassembled WGS sequence"/>
</dbReference>
<evidence type="ECO:0000256" key="2">
    <source>
        <dbReference type="ARBA" id="ARBA00010617"/>
    </source>
</evidence>
<dbReference type="GO" id="GO:0020037">
    <property type="term" value="F:heme binding"/>
    <property type="evidence" value="ECO:0007669"/>
    <property type="project" value="InterPro"/>
</dbReference>
<dbReference type="InterPro" id="IPR002401">
    <property type="entry name" value="Cyt_P450_E_grp-I"/>
</dbReference>
<dbReference type="Gene3D" id="1.10.630.10">
    <property type="entry name" value="Cytochrome P450"/>
    <property type="match status" value="1"/>
</dbReference>
<dbReference type="Pfam" id="PF00067">
    <property type="entry name" value="p450"/>
    <property type="match status" value="1"/>
</dbReference>
<comment type="similarity">
    <text evidence="2 4">Belongs to the cytochrome P450 family.</text>
</comment>
<proteinExistence type="inferred from homology"/>
<dbReference type="AlphaFoldDB" id="A0A2T0LL85"/>
<protein>
    <submittedName>
        <fullName evidence="5">Cytochrome P450</fullName>
    </submittedName>
</protein>
<dbReference type="InterPro" id="IPR050121">
    <property type="entry name" value="Cytochrome_P450_monoxygenase"/>
</dbReference>
<dbReference type="EMBL" id="PVNH01000014">
    <property type="protein sequence ID" value="PRX43717.1"/>
    <property type="molecule type" value="Genomic_DNA"/>
</dbReference>
<dbReference type="GO" id="GO:0016705">
    <property type="term" value="F:oxidoreductase activity, acting on paired donors, with incorporation or reduction of molecular oxygen"/>
    <property type="evidence" value="ECO:0007669"/>
    <property type="project" value="InterPro"/>
</dbReference>
<dbReference type="OrthoDB" id="5290182at2"/>
<accession>A0A2T0LL85</accession>
<evidence type="ECO:0000256" key="1">
    <source>
        <dbReference type="ARBA" id="ARBA00001971"/>
    </source>
</evidence>
<evidence type="ECO:0000256" key="3">
    <source>
        <dbReference type="PIRSR" id="PIRSR602401-1"/>
    </source>
</evidence>
<keyword evidence="3 4" id="KW-0479">Metal-binding</keyword>
<organism evidence="5 6">
    <name type="scientific">Prauserella shujinwangii</name>
    <dbReference type="NCBI Taxonomy" id="1453103"/>
    <lineage>
        <taxon>Bacteria</taxon>
        <taxon>Bacillati</taxon>
        <taxon>Actinomycetota</taxon>
        <taxon>Actinomycetes</taxon>
        <taxon>Pseudonocardiales</taxon>
        <taxon>Pseudonocardiaceae</taxon>
        <taxon>Prauserella</taxon>
    </lineage>
</organism>
<comment type="cofactor">
    <cofactor evidence="1 3">
        <name>heme</name>
        <dbReference type="ChEBI" id="CHEBI:30413"/>
    </cofactor>
</comment>
<feature type="binding site" description="axial binding residue" evidence="3">
    <location>
        <position position="365"/>
    </location>
    <ligand>
        <name>heme</name>
        <dbReference type="ChEBI" id="CHEBI:30413"/>
    </ligand>
    <ligandPart>
        <name>Fe</name>
        <dbReference type="ChEBI" id="CHEBI:18248"/>
    </ligandPart>
</feature>
<keyword evidence="6" id="KW-1185">Reference proteome</keyword>
<keyword evidence="4" id="KW-0560">Oxidoreductase</keyword>
<gene>
    <name evidence="5" type="ORF">B0I33_114178</name>
</gene>
<dbReference type="SUPFAM" id="SSF48264">
    <property type="entry name" value="Cytochrome P450"/>
    <property type="match status" value="1"/>
</dbReference>
<evidence type="ECO:0000256" key="4">
    <source>
        <dbReference type="RuleBase" id="RU000461"/>
    </source>
</evidence>
<dbReference type="InterPro" id="IPR036396">
    <property type="entry name" value="Cyt_P450_sf"/>
</dbReference>
<dbReference type="PRINTS" id="PR00385">
    <property type="entry name" value="P450"/>
</dbReference>
<reference evidence="5 6" key="1">
    <citation type="submission" date="2018-03" db="EMBL/GenBank/DDBJ databases">
        <title>Genomic Encyclopedia of Type Strains, Phase III (KMG-III): the genomes of soil and plant-associated and newly described type strains.</title>
        <authorList>
            <person name="Whitman W."/>
        </authorList>
    </citation>
    <scope>NUCLEOTIDE SEQUENCE [LARGE SCALE GENOMIC DNA]</scope>
    <source>
        <strain evidence="5 6">CGMCC 4.7125</strain>
    </source>
</reference>
<evidence type="ECO:0000313" key="5">
    <source>
        <dbReference type="EMBL" id="PRX43717.1"/>
    </source>
</evidence>
<dbReference type="PANTHER" id="PTHR24305">
    <property type="entry name" value="CYTOCHROME P450"/>
    <property type="match status" value="1"/>
</dbReference>
<keyword evidence="3 4" id="KW-0408">Iron</keyword>